<sequence length="219" mass="23361">MTAKIRLLMMVGVAAVLGLGLVLVGQAKPTEKGLFLGVDGDPRMRLCDGPANGELADPAVLRTMGIDAPFAKPAGDSAAYRVSVLRPAGQESVSITFRTVREVPGRYDIVRWDGQKLSRASGTLDTTDAATLVYAIEDAKIWGELKKTIETLARAGDATAVIEVRAPKHDRCVTTRYDDERVRPLLAVFEKKIGQLPGSLPLTGLVAPEAGFRAPPAGR</sequence>
<proteinExistence type="predicted"/>
<dbReference type="OrthoDB" id="9825987at2"/>
<dbReference type="AlphaFoldDB" id="A0A2P2EAG6"/>
<gene>
    <name evidence="1" type="ORF">PbB2_01721</name>
</gene>
<dbReference type="EMBL" id="BFBR01000005">
    <property type="protein sequence ID" value="GBF58050.1"/>
    <property type="molecule type" value="Genomic_DNA"/>
</dbReference>
<dbReference type="RefSeq" id="WP_108984927.1">
    <property type="nucleotide sequence ID" value="NZ_BFBR01000005.1"/>
</dbReference>
<evidence type="ECO:0000313" key="2">
    <source>
        <dbReference type="Proteomes" id="UP000245086"/>
    </source>
</evidence>
<reference evidence="1 2" key="1">
    <citation type="journal article" date="2018" name="Genome Announc.">
        <title>Draft Genome Sequence of "Candidatus Phycosocius bacilliformis," an Alphaproteobacterial Ectosymbiont of the Hydrocarbon-Producing Green Alga Botryococcus braunii.</title>
        <authorList>
            <person name="Tanabe Y."/>
            <person name="Yamaguchi H."/>
            <person name="Watanabe M.M."/>
        </authorList>
    </citation>
    <scope>NUCLEOTIDE SEQUENCE [LARGE SCALE GENOMIC DNA]</scope>
    <source>
        <strain evidence="1 2">BOTRYCO-2</strain>
    </source>
</reference>
<name>A0A2P2EAG6_9PROT</name>
<evidence type="ECO:0000313" key="1">
    <source>
        <dbReference type="EMBL" id="GBF58050.1"/>
    </source>
</evidence>
<keyword evidence="2" id="KW-1185">Reference proteome</keyword>
<comment type="caution">
    <text evidence="1">The sequence shown here is derived from an EMBL/GenBank/DDBJ whole genome shotgun (WGS) entry which is preliminary data.</text>
</comment>
<protein>
    <submittedName>
        <fullName evidence="1">Uncharacterized protein</fullName>
    </submittedName>
</protein>
<dbReference type="Proteomes" id="UP000245086">
    <property type="component" value="Unassembled WGS sequence"/>
</dbReference>
<organism evidence="1 2">
    <name type="scientific">Candidatus Phycosocius bacilliformis</name>
    <dbReference type="NCBI Taxonomy" id="1445552"/>
    <lineage>
        <taxon>Bacteria</taxon>
        <taxon>Pseudomonadati</taxon>
        <taxon>Pseudomonadota</taxon>
        <taxon>Alphaproteobacteria</taxon>
        <taxon>Caulobacterales</taxon>
        <taxon>Caulobacterales incertae sedis</taxon>
        <taxon>Candidatus Phycosocius</taxon>
    </lineage>
</organism>
<accession>A0A2P2EAG6</accession>